<proteinExistence type="predicted"/>
<evidence type="ECO:0000256" key="1">
    <source>
        <dbReference type="SAM" id="SignalP"/>
    </source>
</evidence>
<dbReference type="OrthoDB" id="205543at2"/>
<dbReference type="Pfam" id="PF07589">
    <property type="entry name" value="PEP-CTERM"/>
    <property type="match status" value="1"/>
</dbReference>
<sequence>MKFFVFFAVLVCAQGLFNVPKLNAAATLQMSLPFVNGVASNFANSAGVATNGMLYGVLVSTNGSTFQPGAYDEMSPATLLNGGFMTIGGIVTDIYFHPGGNPAQPGSGLTYDGTGLLEGDLVTTGSLGTIENVSLVPINPDQPTSPISALDKFALIWFSTNTASAGDYYGLFSHASFVMPALGDVDFSSAFLGTDVIRSANQQFQAIPEPSRMLLIGMGIGGFLLRRRRHNE</sequence>
<protein>
    <submittedName>
        <fullName evidence="3">PEP-CTERM sorting domain-containing protein</fullName>
    </submittedName>
</protein>
<dbReference type="Proteomes" id="UP000306196">
    <property type="component" value="Unassembled WGS sequence"/>
</dbReference>
<dbReference type="NCBIfam" id="TIGR02595">
    <property type="entry name" value="PEP_CTERM"/>
    <property type="match status" value="1"/>
</dbReference>
<gene>
    <name evidence="3" type="ORF">FEM03_06320</name>
</gene>
<name>A0A5R8KHN4_9BACT</name>
<comment type="caution">
    <text evidence="3">The sequence shown here is derived from an EMBL/GenBank/DDBJ whole genome shotgun (WGS) entry which is preliminary data.</text>
</comment>
<feature type="signal peptide" evidence="1">
    <location>
        <begin position="1"/>
        <end position="24"/>
    </location>
</feature>
<keyword evidence="4" id="KW-1185">Reference proteome</keyword>
<dbReference type="EMBL" id="VAUV01000004">
    <property type="protein sequence ID" value="TLD71750.1"/>
    <property type="molecule type" value="Genomic_DNA"/>
</dbReference>
<feature type="domain" description="Ice-binding protein C-terminal" evidence="2">
    <location>
        <begin position="206"/>
        <end position="228"/>
    </location>
</feature>
<evidence type="ECO:0000313" key="4">
    <source>
        <dbReference type="Proteomes" id="UP000306196"/>
    </source>
</evidence>
<accession>A0A5R8KHN4</accession>
<keyword evidence="1" id="KW-0732">Signal</keyword>
<evidence type="ECO:0000313" key="3">
    <source>
        <dbReference type="EMBL" id="TLD71750.1"/>
    </source>
</evidence>
<reference evidence="3 4" key="1">
    <citation type="submission" date="2019-05" db="EMBL/GenBank/DDBJ databases">
        <title>Verrucobacter flavum gen. nov., sp. nov. a new member of the family Verrucomicrobiaceae.</title>
        <authorList>
            <person name="Szuroczki S."/>
            <person name="Abbaszade G."/>
            <person name="Szabo A."/>
            <person name="Felfoldi T."/>
            <person name="Schumann P."/>
            <person name="Boka K."/>
            <person name="Keki Z."/>
            <person name="Toumi M."/>
            <person name="Toth E."/>
        </authorList>
    </citation>
    <scope>NUCLEOTIDE SEQUENCE [LARGE SCALE GENOMIC DNA]</scope>
    <source>
        <strain evidence="3 4">MG-N-17</strain>
    </source>
</reference>
<evidence type="ECO:0000259" key="2">
    <source>
        <dbReference type="Pfam" id="PF07589"/>
    </source>
</evidence>
<organism evidence="3 4">
    <name type="scientific">Phragmitibacter flavus</name>
    <dbReference type="NCBI Taxonomy" id="2576071"/>
    <lineage>
        <taxon>Bacteria</taxon>
        <taxon>Pseudomonadati</taxon>
        <taxon>Verrucomicrobiota</taxon>
        <taxon>Verrucomicrobiia</taxon>
        <taxon>Verrucomicrobiales</taxon>
        <taxon>Verrucomicrobiaceae</taxon>
        <taxon>Phragmitibacter</taxon>
    </lineage>
</organism>
<feature type="chain" id="PRO_5024438313" evidence="1">
    <location>
        <begin position="25"/>
        <end position="232"/>
    </location>
</feature>
<dbReference type="AlphaFoldDB" id="A0A5R8KHN4"/>
<dbReference type="InterPro" id="IPR013424">
    <property type="entry name" value="Ice-binding_C"/>
</dbReference>